<reference evidence="15" key="2">
    <citation type="submission" date="2025-08" db="UniProtKB">
        <authorList>
            <consortium name="Ensembl"/>
        </authorList>
    </citation>
    <scope>IDENTIFICATION</scope>
</reference>
<evidence type="ECO:0000256" key="6">
    <source>
        <dbReference type="ARBA" id="ARBA00022824"/>
    </source>
</evidence>
<name>A0A452QWY8_URSAM</name>
<dbReference type="GeneTree" id="ENSGT01010000222360"/>
<evidence type="ECO:0000256" key="13">
    <source>
        <dbReference type="SAM" id="MobiDB-lite"/>
    </source>
</evidence>
<keyword evidence="7" id="KW-0106">Calcium</keyword>
<protein>
    <recommendedName>
        <fullName evidence="12">Reticulocalbin-3</fullName>
    </recommendedName>
</protein>
<dbReference type="STRING" id="9643.ENSUAMP00000010265"/>
<evidence type="ECO:0000256" key="3">
    <source>
        <dbReference type="ARBA" id="ARBA00022723"/>
    </source>
</evidence>
<dbReference type="Proteomes" id="UP000291022">
    <property type="component" value="Unassembled WGS sequence"/>
</dbReference>
<gene>
    <name evidence="15" type="primary">RCN3</name>
</gene>
<dbReference type="Ensembl" id="ENSUAMT00000011544.1">
    <property type="protein sequence ID" value="ENSUAMP00000010265.1"/>
    <property type="gene ID" value="ENSUAMG00000008459.1"/>
</dbReference>
<evidence type="ECO:0000256" key="7">
    <source>
        <dbReference type="ARBA" id="ARBA00022837"/>
    </source>
</evidence>
<comment type="similarity">
    <text evidence="2">Belongs to the CREC family.</text>
</comment>
<comment type="function">
    <text evidence="10">Probable molecular chaperone assisting protein biosynthesis and transport in the endoplasmic reticulum. Required for the proper biosynthesis and transport of pulmonary surfactant-associated protein A/SP-A, pulmonary surfactant-associated protein D/SP-D and the lipid transporter ABCA3. By regulating both the proper expression and the degradation through the endoplasmic reticulum-associated protein degradation pathway of these proteins plays a crucial role in pulmonary surfactant homeostasis. Has an anti-fibrotic activity by negatively regulating the secretion of type I and type III collagens. This calcium-binding protein also transiently associates with immature PCSK6 and regulates its secretion.</text>
</comment>
<dbReference type="FunFam" id="1.10.238.10:FF:000104">
    <property type="entry name" value="calumenin isoform X1"/>
    <property type="match status" value="1"/>
</dbReference>
<evidence type="ECO:0000256" key="10">
    <source>
        <dbReference type="ARBA" id="ARBA00056975"/>
    </source>
</evidence>
<keyword evidence="4" id="KW-0732">Signal</keyword>
<dbReference type="InterPro" id="IPR011992">
    <property type="entry name" value="EF-hand-dom_pair"/>
</dbReference>
<evidence type="ECO:0000256" key="4">
    <source>
        <dbReference type="ARBA" id="ARBA00022729"/>
    </source>
</evidence>
<keyword evidence="5" id="KW-0677">Repeat</keyword>
<evidence type="ECO:0000256" key="12">
    <source>
        <dbReference type="ARBA" id="ARBA00072696"/>
    </source>
</evidence>
<keyword evidence="9" id="KW-0143">Chaperone</keyword>
<dbReference type="PROSITE" id="PS00018">
    <property type="entry name" value="EF_HAND_1"/>
    <property type="match status" value="1"/>
</dbReference>
<evidence type="ECO:0000259" key="14">
    <source>
        <dbReference type="PROSITE" id="PS50222"/>
    </source>
</evidence>
<feature type="domain" description="EF-hand" evidence="14">
    <location>
        <begin position="159"/>
        <end position="194"/>
    </location>
</feature>
<feature type="domain" description="EF-hand" evidence="14">
    <location>
        <begin position="106"/>
        <end position="141"/>
    </location>
</feature>
<accession>A0A452QWY8</accession>
<evidence type="ECO:0000256" key="5">
    <source>
        <dbReference type="ARBA" id="ARBA00022737"/>
    </source>
</evidence>
<feature type="region of interest" description="Disordered" evidence="13">
    <location>
        <begin position="239"/>
        <end position="265"/>
    </location>
</feature>
<comment type="subunit">
    <text evidence="11">Interacts with PCSK6 (immature form including the propeptide); probably involved in the maturation and the secretion of PCSK6.</text>
</comment>
<dbReference type="GO" id="GO:0009306">
    <property type="term" value="P:protein secretion"/>
    <property type="evidence" value="ECO:0007669"/>
    <property type="project" value="Ensembl"/>
</dbReference>
<dbReference type="InterPro" id="IPR018247">
    <property type="entry name" value="EF_Hand_1_Ca_BS"/>
</dbReference>
<dbReference type="PROSITE" id="PS50222">
    <property type="entry name" value="EF_HAND_2"/>
    <property type="match status" value="2"/>
</dbReference>
<evidence type="ECO:0000256" key="8">
    <source>
        <dbReference type="ARBA" id="ARBA00023180"/>
    </source>
</evidence>
<sequence>KFHRLFTQCLQCATHFGNSCPHGQGRVHQAAPLSEAPHDDAHGNFQYDHEAFLGREVAKEFDQLSPEESRARLGRIVDRMDRAGDGDGWVSLAELRSWIAHTQQRHIRDSVSAAWTTYDTDRDGRVGWEELRNATYGHYILPSPGEEFHDVEDAETYKKMLARDERRFRVADQDGDSMATREELTAFLHPEEFPHMRDIVIAVSEGPRSLLSTSHPPPGTQASDVRASLPVLTVGEPVTWSSSTFPWEPSPQRDQWRATSPLPYA</sequence>
<keyword evidence="16" id="KW-1185">Reference proteome</keyword>
<dbReference type="PANTHER" id="PTHR10827:SF47">
    <property type="entry name" value="RETICULOCALBIN-3"/>
    <property type="match status" value="1"/>
</dbReference>
<dbReference type="GO" id="GO:0005788">
    <property type="term" value="C:endoplasmic reticulum lumen"/>
    <property type="evidence" value="ECO:0007669"/>
    <property type="project" value="UniProtKB-SubCell"/>
</dbReference>
<dbReference type="GO" id="GO:0032964">
    <property type="term" value="P:collagen biosynthetic process"/>
    <property type="evidence" value="ECO:0007669"/>
    <property type="project" value="Ensembl"/>
</dbReference>
<evidence type="ECO:0000256" key="9">
    <source>
        <dbReference type="ARBA" id="ARBA00023186"/>
    </source>
</evidence>
<reference evidence="16" key="1">
    <citation type="submission" date="2016-06" db="EMBL/GenBank/DDBJ databases">
        <title>De novo assembly and RNA-Seq shows season-dependent expression and editing in black bear kidneys.</title>
        <authorList>
            <person name="Korstanje R."/>
            <person name="Srivastava A."/>
            <person name="Sarsani V.K."/>
            <person name="Sheehan S.M."/>
            <person name="Seger R.L."/>
            <person name="Barter M.E."/>
            <person name="Lindqvist C."/>
            <person name="Brody L.C."/>
            <person name="Mullikin J.C."/>
        </authorList>
    </citation>
    <scope>NUCLEOTIDE SEQUENCE [LARGE SCALE GENOMIC DNA]</scope>
</reference>
<evidence type="ECO:0000313" key="16">
    <source>
        <dbReference type="Proteomes" id="UP000291022"/>
    </source>
</evidence>
<keyword evidence="8" id="KW-0325">Glycoprotein</keyword>
<keyword evidence="6" id="KW-0256">Endoplasmic reticulum</keyword>
<dbReference type="InterPro" id="IPR002048">
    <property type="entry name" value="EF_hand_dom"/>
</dbReference>
<evidence type="ECO:0000256" key="1">
    <source>
        <dbReference type="ARBA" id="ARBA00004319"/>
    </source>
</evidence>
<proteinExistence type="inferred from homology"/>
<dbReference type="PANTHER" id="PTHR10827">
    <property type="entry name" value="RETICULOCALBIN"/>
    <property type="match status" value="1"/>
</dbReference>
<keyword evidence="3" id="KW-0479">Metal-binding</keyword>
<dbReference type="GO" id="GO:0005509">
    <property type="term" value="F:calcium ion binding"/>
    <property type="evidence" value="ECO:0007669"/>
    <property type="project" value="Ensembl"/>
</dbReference>
<dbReference type="SUPFAM" id="SSF47473">
    <property type="entry name" value="EF-hand"/>
    <property type="match status" value="1"/>
</dbReference>
<evidence type="ECO:0000313" key="15">
    <source>
        <dbReference type="Ensembl" id="ENSUAMP00000010265.1"/>
    </source>
</evidence>
<dbReference type="AlphaFoldDB" id="A0A452QWY8"/>
<evidence type="ECO:0000256" key="11">
    <source>
        <dbReference type="ARBA" id="ARBA00063143"/>
    </source>
</evidence>
<evidence type="ECO:0000256" key="2">
    <source>
        <dbReference type="ARBA" id="ARBA00006431"/>
    </source>
</evidence>
<reference evidence="15" key="3">
    <citation type="submission" date="2025-09" db="UniProtKB">
        <authorList>
            <consortium name="Ensembl"/>
        </authorList>
    </citation>
    <scope>IDENTIFICATION</scope>
</reference>
<dbReference type="GO" id="GO:0051896">
    <property type="term" value="P:regulation of phosphatidylinositol 3-kinase/protein kinase B signal transduction"/>
    <property type="evidence" value="ECO:0007669"/>
    <property type="project" value="Ensembl"/>
</dbReference>
<comment type="subcellular location">
    <subcellularLocation>
        <location evidence="1">Endoplasmic reticulum lumen</location>
    </subcellularLocation>
</comment>
<dbReference type="Gene3D" id="1.10.238.10">
    <property type="entry name" value="EF-hand"/>
    <property type="match status" value="1"/>
</dbReference>
<organism evidence="15 16">
    <name type="scientific">Ursus americanus</name>
    <name type="common">American black bear</name>
    <name type="synonym">Euarctos americanus</name>
    <dbReference type="NCBI Taxonomy" id="9643"/>
    <lineage>
        <taxon>Eukaryota</taxon>
        <taxon>Metazoa</taxon>
        <taxon>Chordata</taxon>
        <taxon>Craniata</taxon>
        <taxon>Vertebrata</taxon>
        <taxon>Euteleostomi</taxon>
        <taxon>Mammalia</taxon>
        <taxon>Eutheria</taxon>
        <taxon>Laurasiatheria</taxon>
        <taxon>Carnivora</taxon>
        <taxon>Caniformia</taxon>
        <taxon>Ursidae</taxon>
        <taxon>Ursus</taxon>
    </lineage>
</organism>